<keyword evidence="4" id="KW-1185">Reference proteome</keyword>
<evidence type="ECO:0000256" key="1">
    <source>
        <dbReference type="SAM" id="SignalP"/>
    </source>
</evidence>
<evidence type="ECO:0000259" key="2">
    <source>
        <dbReference type="Pfam" id="PF13449"/>
    </source>
</evidence>
<feature type="domain" description="Phytase-like" evidence="2">
    <location>
        <begin position="47"/>
        <end position="348"/>
    </location>
</feature>
<accession>A0ABX2EY29</accession>
<organism evidence="3 4">
    <name type="scientific">Kibdelosporangium persicum</name>
    <dbReference type="NCBI Taxonomy" id="2698649"/>
    <lineage>
        <taxon>Bacteria</taxon>
        <taxon>Bacillati</taxon>
        <taxon>Actinomycetota</taxon>
        <taxon>Actinomycetes</taxon>
        <taxon>Pseudonocardiales</taxon>
        <taxon>Pseudonocardiaceae</taxon>
        <taxon>Kibdelosporangium</taxon>
    </lineage>
</organism>
<feature type="chain" id="PRO_5045539690" evidence="1">
    <location>
        <begin position="26"/>
        <end position="365"/>
    </location>
</feature>
<dbReference type="Pfam" id="PF13449">
    <property type="entry name" value="Phytase-like"/>
    <property type="match status" value="1"/>
</dbReference>
<protein>
    <submittedName>
        <fullName evidence="3">Phytase</fullName>
    </submittedName>
</protein>
<proteinExistence type="predicted"/>
<dbReference type="RefSeq" id="WP_173125252.1">
    <property type="nucleotide sequence ID" value="NZ_CBCSGW010000014.1"/>
</dbReference>
<keyword evidence="1" id="KW-0732">Signal</keyword>
<sequence>MSARFIAAAAAAVITTGLVAAPASASPSKDVRLLGETVVPRFLFEGTTVGGLSGIDRDPRTGEYVLISDDRSTLQPARFYTARIDVTAKGLGAVEFTGTRPFLQPDGTTYPAGAVDPEEIRVDPWTGRYTWSQEGGTAPFSLDPSIRNAGRDGKFVNELPLPRNLRVTQTTGPKPNDVLEGLTYAAAGTLVVSSVEGPLKQDGPSPTVDKGALSRITVQTRTGHVVAQYAYPLEPVFASPNPPTAAPGNNGISAMVAADPVDPTRFLVVERAFVTGVGNKVRIYEASTRGASNVHDKDLGKARPMRKKLLADLADTGLSRLDNIEGITWGPRLPGGERTLILVSDDNFSASQVTQIVALAVRYPR</sequence>
<feature type="signal peptide" evidence="1">
    <location>
        <begin position="1"/>
        <end position="25"/>
    </location>
</feature>
<dbReference type="Proteomes" id="UP000763557">
    <property type="component" value="Unassembled WGS sequence"/>
</dbReference>
<comment type="caution">
    <text evidence="3">The sequence shown here is derived from an EMBL/GenBank/DDBJ whole genome shotgun (WGS) entry which is preliminary data.</text>
</comment>
<name>A0ABX2EY29_9PSEU</name>
<gene>
    <name evidence="3" type="ORF">GC106_11580</name>
</gene>
<dbReference type="EMBL" id="JAAATY010000002">
    <property type="protein sequence ID" value="NRN63956.1"/>
    <property type="molecule type" value="Genomic_DNA"/>
</dbReference>
<reference evidence="3 4" key="1">
    <citation type="submission" date="2020-01" db="EMBL/GenBank/DDBJ databases">
        <title>Kibdelosporangium persica a novel Actinomycetes from a hot desert in Iran.</title>
        <authorList>
            <person name="Safaei N."/>
            <person name="Zaburannyi N."/>
            <person name="Mueller R."/>
            <person name="Wink J."/>
        </authorList>
    </citation>
    <scope>NUCLEOTIDE SEQUENCE [LARGE SCALE GENOMIC DNA]</scope>
    <source>
        <strain evidence="3 4">4NS15</strain>
    </source>
</reference>
<dbReference type="InterPro" id="IPR027372">
    <property type="entry name" value="Phytase-like_dom"/>
</dbReference>
<evidence type="ECO:0000313" key="3">
    <source>
        <dbReference type="EMBL" id="NRN63956.1"/>
    </source>
</evidence>
<evidence type="ECO:0000313" key="4">
    <source>
        <dbReference type="Proteomes" id="UP000763557"/>
    </source>
</evidence>